<dbReference type="PANTHER" id="PTHR19328">
    <property type="entry name" value="HEDGEHOG-INTERACTING PROTEIN"/>
    <property type="match status" value="1"/>
</dbReference>
<sequence length="358" mass="40130">MSKSRSCRVKLEPILTEITPPRIIKTAVLPGKRAESLFIAEPNGEISTVEFDHDWYLKSFLDVSDLAMEGGLHGLEFHPDFSENGRFYLHYSVRDSDSQDSSNWNDYNSYHHYDTIEEWILPDTGVPICIRTLLNIKWPRPDHNGMNTLGWNNGCLILLTGNGGSSSRAQENTSLLGKVIAINVDYRLWKFEKDPPPVFEVNELDPIRKASLKIVAKGLVDPSGFDVDGPIKYLTDVGEKILAFTRWKRNFGSENGSDCHKPAASYISQEGRVIGGCVYHGQKIPNLVDRYVFADTNGSIFSIRSLLEDDEESQIPCPLTTEEDNLTLTALGSNRRKTRIFIGGYNDGVGGLYELVPQ</sequence>
<proteinExistence type="predicted"/>
<dbReference type="PANTHER" id="PTHR19328:SF75">
    <property type="entry name" value="ALDOSE SUGAR DEHYDROGENASE YLII"/>
    <property type="match status" value="1"/>
</dbReference>
<feature type="domain" description="Glucose/Sorbosone dehydrogenase" evidence="1">
    <location>
        <begin position="35"/>
        <end position="185"/>
    </location>
</feature>
<name>A0A6C0IWG6_9ZZZZ</name>
<dbReference type="EMBL" id="MN740283">
    <property type="protein sequence ID" value="QHT97618.1"/>
    <property type="molecule type" value="Genomic_DNA"/>
</dbReference>
<dbReference type="Gene3D" id="2.120.10.30">
    <property type="entry name" value="TolB, C-terminal domain"/>
    <property type="match status" value="1"/>
</dbReference>
<dbReference type="InterPro" id="IPR012938">
    <property type="entry name" value="Glc/Sorbosone_DH"/>
</dbReference>
<organism evidence="2">
    <name type="scientific">viral metagenome</name>
    <dbReference type="NCBI Taxonomy" id="1070528"/>
    <lineage>
        <taxon>unclassified sequences</taxon>
        <taxon>metagenomes</taxon>
        <taxon>organismal metagenomes</taxon>
    </lineage>
</organism>
<evidence type="ECO:0000313" key="2">
    <source>
        <dbReference type="EMBL" id="QHT97618.1"/>
    </source>
</evidence>
<accession>A0A6C0IWG6</accession>
<dbReference type="AlphaFoldDB" id="A0A6C0IWG6"/>
<dbReference type="Pfam" id="PF07995">
    <property type="entry name" value="GSDH"/>
    <property type="match status" value="1"/>
</dbReference>
<reference evidence="2" key="1">
    <citation type="journal article" date="2020" name="Nature">
        <title>Giant virus diversity and host interactions through global metagenomics.</title>
        <authorList>
            <person name="Schulz F."/>
            <person name="Roux S."/>
            <person name="Paez-Espino D."/>
            <person name="Jungbluth S."/>
            <person name="Walsh D.A."/>
            <person name="Denef V.J."/>
            <person name="McMahon K.D."/>
            <person name="Konstantinidis K.T."/>
            <person name="Eloe-Fadrosh E.A."/>
            <person name="Kyrpides N.C."/>
            <person name="Woyke T."/>
        </authorList>
    </citation>
    <scope>NUCLEOTIDE SEQUENCE</scope>
    <source>
        <strain evidence="2">GVMAG-M-3300025572-1</strain>
    </source>
</reference>
<evidence type="ECO:0000259" key="1">
    <source>
        <dbReference type="Pfam" id="PF07995"/>
    </source>
</evidence>
<protein>
    <recommendedName>
        <fullName evidence="1">Glucose/Sorbosone dehydrogenase domain-containing protein</fullName>
    </recommendedName>
</protein>
<dbReference type="InterPro" id="IPR011042">
    <property type="entry name" value="6-blade_b-propeller_TolB-like"/>
</dbReference>